<reference evidence="1 2" key="2">
    <citation type="journal article" date="2009" name="PLoS ONE">
        <title>An integrated genetic and cytogenetic map of the cucumber genome.</title>
        <authorList>
            <person name="Ren Y."/>
            <person name="Zhang Z."/>
            <person name="Liu J."/>
            <person name="Staub J.E."/>
            <person name="Han Y."/>
            <person name="Cheng Z."/>
            <person name="Li X."/>
            <person name="Lu J."/>
            <person name="Miao H."/>
            <person name="Kang H."/>
            <person name="Xie B."/>
            <person name="Gu X."/>
            <person name="Wang X."/>
            <person name="Du Y."/>
            <person name="Jin W."/>
            <person name="Huang S."/>
        </authorList>
    </citation>
    <scope>NUCLEOTIDE SEQUENCE [LARGE SCALE GENOMIC DNA]</scope>
    <source>
        <strain evidence="2">cv. 9930</strain>
        <tissue evidence="1">Leaf</tissue>
    </source>
</reference>
<accession>A0ACB6HCA3</accession>
<gene>
    <name evidence="1" type="ORF">Csa_004768</name>
</gene>
<comment type="caution">
    <text evidence="1">The sequence shown here is derived from an EMBL/GenBank/DDBJ whole genome shotgun (WGS) entry which is preliminary data.</text>
</comment>
<dbReference type="EMBL" id="ACHR03000018">
    <property type="protein sequence ID" value="KAE8637512.1"/>
    <property type="molecule type" value="Genomic_DNA"/>
</dbReference>
<organism evidence="1 2">
    <name type="scientific">Cucumis sativus</name>
    <name type="common">Cucumber</name>
    <dbReference type="NCBI Taxonomy" id="3659"/>
    <lineage>
        <taxon>Eukaryota</taxon>
        <taxon>Viridiplantae</taxon>
        <taxon>Streptophyta</taxon>
        <taxon>Embryophyta</taxon>
        <taxon>Tracheophyta</taxon>
        <taxon>Spermatophyta</taxon>
        <taxon>Magnoliopsida</taxon>
        <taxon>eudicotyledons</taxon>
        <taxon>Gunneridae</taxon>
        <taxon>Pentapetalae</taxon>
        <taxon>rosids</taxon>
        <taxon>fabids</taxon>
        <taxon>Cucurbitales</taxon>
        <taxon>Cucurbitaceae</taxon>
        <taxon>Benincaseae</taxon>
        <taxon>Cucumis</taxon>
    </lineage>
</organism>
<reference evidence="1 2" key="4">
    <citation type="journal article" date="2011" name="BMC Genomics">
        <title>RNA-Seq improves annotation of protein-coding genes in the cucumber genome.</title>
        <authorList>
            <person name="Li Z."/>
            <person name="Zhang Z."/>
            <person name="Yan P."/>
            <person name="Huang S."/>
            <person name="Fei Z."/>
            <person name="Lin K."/>
        </authorList>
    </citation>
    <scope>NUCLEOTIDE SEQUENCE [LARGE SCALE GENOMIC DNA]</scope>
    <source>
        <strain evidence="2">cv. 9930</strain>
        <tissue evidence="1">Leaf</tissue>
    </source>
</reference>
<reference evidence="1 2" key="1">
    <citation type="journal article" date="2009" name="Nat. Genet.">
        <title>The genome of the cucumber, Cucumis sativus L.</title>
        <authorList>
            <person name="Huang S."/>
            <person name="Li R."/>
            <person name="Zhang Z."/>
            <person name="Li L."/>
            <person name="Gu X."/>
            <person name="Fan W."/>
            <person name="Lucas W.J."/>
            <person name="Wang X."/>
            <person name="Xie B."/>
            <person name="Ni P."/>
            <person name="Ren Y."/>
            <person name="Zhu H."/>
            <person name="Li J."/>
            <person name="Lin K."/>
            <person name="Jin W."/>
            <person name="Fei Z."/>
            <person name="Li G."/>
            <person name="Staub J."/>
            <person name="Kilian A."/>
            <person name="van der Vossen E.A."/>
            <person name="Wu Y."/>
            <person name="Guo J."/>
            <person name="He J."/>
            <person name="Jia Z."/>
            <person name="Ren Y."/>
            <person name="Tian G."/>
            <person name="Lu Y."/>
            <person name="Ruan J."/>
            <person name="Qian W."/>
            <person name="Wang M."/>
            <person name="Huang Q."/>
            <person name="Li B."/>
            <person name="Xuan Z."/>
            <person name="Cao J."/>
            <person name="Asan"/>
            <person name="Wu Z."/>
            <person name="Zhang J."/>
            <person name="Cai Q."/>
            <person name="Bai Y."/>
            <person name="Zhao B."/>
            <person name="Han Y."/>
            <person name="Li Y."/>
            <person name="Li X."/>
            <person name="Wang S."/>
            <person name="Shi Q."/>
            <person name="Liu S."/>
            <person name="Cho W.K."/>
            <person name="Kim J.Y."/>
            <person name="Xu Y."/>
            <person name="Heller-Uszynska K."/>
            <person name="Miao H."/>
            <person name="Cheng Z."/>
            <person name="Zhang S."/>
            <person name="Wu J."/>
            <person name="Yang Y."/>
            <person name="Kang H."/>
            <person name="Li M."/>
            <person name="Liang H."/>
            <person name="Ren X."/>
            <person name="Shi Z."/>
            <person name="Wen M."/>
            <person name="Jian M."/>
            <person name="Yang H."/>
            <person name="Zhang G."/>
            <person name="Yang Z."/>
            <person name="Chen R."/>
            <person name="Liu S."/>
            <person name="Li J."/>
            <person name="Ma L."/>
            <person name="Liu H."/>
            <person name="Zhou Y."/>
            <person name="Zhao J."/>
            <person name="Fang X."/>
            <person name="Li G."/>
            <person name="Fang L."/>
            <person name="Li Y."/>
            <person name="Liu D."/>
            <person name="Zheng H."/>
            <person name="Zhang Y."/>
            <person name="Qin N."/>
            <person name="Li Z."/>
            <person name="Yang G."/>
            <person name="Yang S."/>
            <person name="Bolund L."/>
            <person name="Kristiansen K."/>
            <person name="Zheng H."/>
            <person name="Li S."/>
            <person name="Zhang X."/>
            <person name="Yang H."/>
            <person name="Wang J."/>
            <person name="Sun R."/>
            <person name="Zhang B."/>
            <person name="Jiang S."/>
            <person name="Wang J."/>
            <person name="Du Y."/>
            <person name="Li S."/>
        </authorList>
    </citation>
    <scope>NUCLEOTIDE SEQUENCE [LARGE SCALE GENOMIC DNA]</scope>
    <source>
        <strain evidence="2">cv. 9930</strain>
        <tissue evidence="1">Leaf</tissue>
    </source>
</reference>
<keyword evidence="2" id="KW-1185">Reference proteome</keyword>
<name>A0ACB6HCA3_CUCSA</name>
<evidence type="ECO:0000313" key="1">
    <source>
        <dbReference type="EMBL" id="KAE8637512.1"/>
    </source>
</evidence>
<dbReference type="Proteomes" id="UP000029981">
    <property type="component" value="Unassembled WGS sequence"/>
</dbReference>
<reference evidence="1 2" key="5">
    <citation type="journal article" date="2019" name="Gigascience">
        <title>A chromosome-scale genome assembly of cucumber (Cucumis sativus L.).</title>
        <authorList>
            <person name="Li Q."/>
            <person name="Li H."/>
            <person name="Huang W."/>
            <person name="Xu Y."/>
            <person name="Zhou Q."/>
            <person name="Wang S."/>
            <person name="Ruan J."/>
            <person name="Huang S."/>
            <person name="Zhang Z."/>
        </authorList>
    </citation>
    <scope>NUCLEOTIDE SEQUENCE [LARGE SCALE GENOMIC DNA]</scope>
    <source>
        <strain evidence="2">cv. 9930</strain>
        <tissue evidence="1">Leaf</tissue>
    </source>
</reference>
<sequence>MVKLVLLLQLLIQSLRNGQQQIKLFLDGLLGLMTPFVASEVVNLTSQEKYVWLWRNSMVQLAEPV</sequence>
<reference evidence="1 2" key="3">
    <citation type="journal article" date="2010" name="BMC Genomics">
        <title>Transcriptome sequencing and comparative analysis of cucumber flowers with different sex types.</title>
        <authorList>
            <person name="Guo S."/>
            <person name="Zheng Y."/>
            <person name="Joung J.G."/>
            <person name="Liu S."/>
            <person name="Zhang Z."/>
            <person name="Crasta O.R."/>
            <person name="Sobral B.W."/>
            <person name="Xu Y."/>
            <person name="Huang S."/>
            <person name="Fei Z."/>
        </authorList>
    </citation>
    <scope>NUCLEOTIDE SEQUENCE [LARGE SCALE GENOMIC DNA]</scope>
    <source>
        <strain evidence="2">cv. 9930</strain>
        <tissue evidence="1">Leaf</tissue>
    </source>
</reference>
<proteinExistence type="predicted"/>
<evidence type="ECO:0000313" key="2">
    <source>
        <dbReference type="Proteomes" id="UP000029981"/>
    </source>
</evidence>
<protein>
    <submittedName>
        <fullName evidence="1">Uncharacterized protein</fullName>
    </submittedName>
</protein>